<sequence length="181" mass="20180">MKVLKSGGLSVLGKKCIWRDQHIWRFKMDQGYPTILWTNYEEKSKNAGTKSTPRIIHIKSCFWILILKGTRSSTNASEGGSSVAGKIKKTLALLDISGSKNSSMKEDDDTSRSGSYPLTPHEVRQSKINLYDNPYYSPSSVVATQEMAIEASIIEEQLSSLMKVVEVLSNNMKEQDAIFPS</sequence>
<name>A0AAE1V562_9SOLA</name>
<evidence type="ECO:0000256" key="1">
    <source>
        <dbReference type="SAM" id="MobiDB-lite"/>
    </source>
</evidence>
<dbReference type="Proteomes" id="UP001291623">
    <property type="component" value="Unassembled WGS sequence"/>
</dbReference>
<proteinExistence type="predicted"/>
<comment type="caution">
    <text evidence="2">The sequence shown here is derived from an EMBL/GenBank/DDBJ whole genome shotgun (WGS) entry which is preliminary data.</text>
</comment>
<accession>A0AAE1V562</accession>
<feature type="region of interest" description="Disordered" evidence="1">
    <location>
        <begin position="99"/>
        <end position="119"/>
    </location>
</feature>
<dbReference type="EMBL" id="JAVYJV010000018">
    <property type="protein sequence ID" value="KAK4348265.1"/>
    <property type="molecule type" value="Genomic_DNA"/>
</dbReference>
<keyword evidence="3" id="KW-1185">Reference proteome</keyword>
<gene>
    <name evidence="2" type="ORF">RND71_034604</name>
</gene>
<dbReference type="AlphaFoldDB" id="A0AAE1V562"/>
<reference evidence="2" key="1">
    <citation type="submission" date="2023-12" db="EMBL/GenBank/DDBJ databases">
        <title>Genome assembly of Anisodus tanguticus.</title>
        <authorList>
            <person name="Wang Y.-J."/>
        </authorList>
    </citation>
    <scope>NUCLEOTIDE SEQUENCE</scope>
    <source>
        <strain evidence="2">KB-2021</strain>
        <tissue evidence="2">Leaf</tissue>
    </source>
</reference>
<organism evidence="2 3">
    <name type="scientific">Anisodus tanguticus</name>
    <dbReference type="NCBI Taxonomy" id="243964"/>
    <lineage>
        <taxon>Eukaryota</taxon>
        <taxon>Viridiplantae</taxon>
        <taxon>Streptophyta</taxon>
        <taxon>Embryophyta</taxon>
        <taxon>Tracheophyta</taxon>
        <taxon>Spermatophyta</taxon>
        <taxon>Magnoliopsida</taxon>
        <taxon>eudicotyledons</taxon>
        <taxon>Gunneridae</taxon>
        <taxon>Pentapetalae</taxon>
        <taxon>asterids</taxon>
        <taxon>lamiids</taxon>
        <taxon>Solanales</taxon>
        <taxon>Solanaceae</taxon>
        <taxon>Solanoideae</taxon>
        <taxon>Hyoscyameae</taxon>
        <taxon>Anisodus</taxon>
    </lineage>
</organism>
<protein>
    <submittedName>
        <fullName evidence="2">Uncharacterized protein</fullName>
    </submittedName>
</protein>
<evidence type="ECO:0000313" key="2">
    <source>
        <dbReference type="EMBL" id="KAK4348265.1"/>
    </source>
</evidence>
<evidence type="ECO:0000313" key="3">
    <source>
        <dbReference type="Proteomes" id="UP001291623"/>
    </source>
</evidence>